<gene>
    <name evidence="2" type="ORF">ACFSQZ_01760</name>
</gene>
<comment type="caution">
    <text evidence="2">The sequence shown here is derived from an EMBL/GenBank/DDBJ whole genome shotgun (WGS) entry which is preliminary data.</text>
</comment>
<dbReference type="PROSITE" id="PS51340">
    <property type="entry name" value="MOSC"/>
    <property type="match status" value="1"/>
</dbReference>
<organism evidence="2 3">
    <name type="scientific">Rubritalea spongiae</name>
    <dbReference type="NCBI Taxonomy" id="430797"/>
    <lineage>
        <taxon>Bacteria</taxon>
        <taxon>Pseudomonadati</taxon>
        <taxon>Verrucomicrobiota</taxon>
        <taxon>Verrucomicrobiia</taxon>
        <taxon>Verrucomicrobiales</taxon>
        <taxon>Rubritaleaceae</taxon>
        <taxon>Rubritalea</taxon>
    </lineage>
</organism>
<dbReference type="InterPro" id="IPR052353">
    <property type="entry name" value="Benzoxazolinone_Detox_Enz"/>
</dbReference>
<proteinExistence type="predicted"/>
<name>A0ABW5DXZ0_9BACT</name>
<dbReference type="Proteomes" id="UP001597297">
    <property type="component" value="Unassembled WGS sequence"/>
</dbReference>
<evidence type="ECO:0000313" key="2">
    <source>
        <dbReference type="EMBL" id="MFD2275181.1"/>
    </source>
</evidence>
<feature type="domain" description="MOSC" evidence="1">
    <location>
        <begin position="38"/>
        <end position="172"/>
    </location>
</feature>
<dbReference type="Pfam" id="PF03473">
    <property type="entry name" value="MOSC"/>
    <property type="match status" value="1"/>
</dbReference>
<accession>A0ABW5DXZ0</accession>
<evidence type="ECO:0000259" key="1">
    <source>
        <dbReference type="PROSITE" id="PS51340"/>
    </source>
</evidence>
<dbReference type="InterPro" id="IPR011037">
    <property type="entry name" value="Pyrv_Knase-like_insert_dom_sf"/>
</dbReference>
<dbReference type="Pfam" id="PF03475">
    <property type="entry name" value="YiiM_3-alpha"/>
    <property type="match status" value="1"/>
</dbReference>
<dbReference type="SUPFAM" id="SSF50800">
    <property type="entry name" value="PK beta-barrel domain-like"/>
    <property type="match status" value="1"/>
</dbReference>
<reference evidence="3" key="1">
    <citation type="journal article" date="2019" name="Int. J. Syst. Evol. Microbiol.">
        <title>The Global Catalogue of Microorganisms (GCM) 10K type strain sequencing project: providing services to taxonomists for standard genome sequencing and annotation.</title>
        <authorList>
            <consortium name="The Broad Institute Genomics Platform"/>
            <consortium name="The Broad Institute Genome Sequencing Center for Infectious Disease"/>
            <person name="Wu L."/>
            <person name="Ma J."/>
        </authorList>
    </citation>
    <scope>NUCLEOTIDE SEQUENCE [LARGE SCALE GENOMIC DNA]</scope>
    <source>
        <strain evidence="3">JCM 16545</strain>
    </source>
</reference>
<keyword evidence="3" id="KW-1185">Reference proteome</keyword>
<dbReference type="InterPro" id="IPR005163">
    <property type="entry name" value="Tri_helical_YiiM-like"/>
</dbReference>
<dbReference type="RefSeq" id="WP_377094928.1">
    <property type="nucleotide sequence ID" value="NZ_JBHSJM010000001.1"/>
</dbReference>
<dbReference type="InterPro" id="IPR005302">
    <property type="entry name" value="MoCF_Sase_C"/>
</dbReference>
<dbReference type="PANTHER" id="PTHR30212">
    <property type="entry name" value="PROTEIN YIIM"/>
    <property type="match status" value="1"/>
</dbReference>
<evidence type="ECO:0000313" key="3">
    <source>
        <dbReference type="Proteomes" id="UP001597297"/>
    </source>
</evidence>
<dbReference type="EMBL" id="JBHUJC010000003">
    <property type="protein sequence ID" value="MFD2275181.1"/>
    <property type="molecule type" value="Genomic_DNA"/>
</dbReference>
<protein>
    <submittedName>
        <fullName evidence="2">MOSC domain-containing protein</fullName>
    </submittedName>
</protein>
<dbReference type="Gene3D" id="2.40.33.20">
    <property type="entry name" value="PK beta-barrel domain-like"/>
    <property type="match status" value="1"/>
</dbReference>
<dbReference type="PANTHER" id="PTHR30212:SF2">
    <property type="entry name" value="PROTEIN YIIM"/>
    <property type="match status" value="1"/>
</dbReference>
<sequence>MPTLPKILNLQIGKIETFQTPNCHSGAKKQWPSAINKRTITGPATLTKNGVEGDEHADKQVHGGFAKAICVYPSEHLAFWESELGLELHPGNFGENLTLQNQLESNVCIGDIFQMGDAKVQITQPRQPCWKLAKFHGIKELALKVQETGRTGWYLRVLESGTVHAGTRITLLDRPSPIWSIAAANQLMHHDKTDFSSIEKLLTECPDLSASWRKTFAARLTKQTPESTKNRLQFS</sequence>